<protein>
    <submittedName>
        <fullName evidence="3">Nitroreductase</fullName>
    </submittedName>
</protein>
<evidence type="ECO:0000313" key="4">
    <source>
        <dbReference type="Proteomes" id="UP001500393"/>
    </source>
</evidence>
<evidence type="ECO:0000259" key="2">
    <source>
        <dbReference type="Pfam" id="PF00881"/>
    </source>
</evidence>
<dbReference type="Gene3D" id="3.40.109.10">
    <property type="entry name" value="NADH Oxidase"/>
    <property type="match status" value="2"/>
</dbReference>
<accession>A0ABP4QMC5</accession>
<sequence length="326" mass="35736">MSADELSMEQIDLLLKAAVAAPSMHNTQPWRFEIDRHAINIYLDGSRALPAEDPTGRAMRIAAGAATFNLRCAAAAMGCGSWFGLMPDRYDPDLVARVVVEPINEPDRVLKQLAQEIPRRHTSREPVRPVHLAAEVRALLSKAAMTEQAELTWLPAPKVKEVLDLLVDTDLREIGDWHRRAERAHWVGGERSTDGVPSSVLGPRSAAYPSPVRDMGTSPTDQTRSRAVFEADPVLAVLSTNADTRADQVAAGLALQRMLLTATREGLKASFLNQPLEYDDLRRAVQRSTGKPGHAHMVIRFGHSTVTATTPRRPVSAFVPAHQESS</sequence>
<dbReference type="InterPro" id="IPR029479">
    <property type="entry name" value="Nitroreductase"/>
</dbReference>
<dbReference type="Proteomes" id="UP001500393">
    <property type="component" value="Unassembled WGS sequence"/>
</dbReference>
<comment type="caution">
    <text evidence="3">The sequence shown here is derived from an EMBL/GenBank/DDBJ whole genome shotgun (WGS) entry which is preliminary data.</text>
</comment>
<gene>
    <name evidence="3" type="ORF">GCM10009789_82060</name>
</gene>
<dbReference type="InterPro" id="IPR050627">
    <property type="entry name" value="Nitroreductase/BluB"/>
</dbReference>
<dbReference type="NCBIfam" id="NF047509">
    <property type="entry name" value="Rv3131_FMN_oxido"/>
    <property type="match status" value="1"/>
</dbReference>
<dbReference type="PANTHER" id="PTHR23026:SF123">
    <property type="entry name" value="NAD(P)H NITROREDUCTASE RV3131-RELATED"/>
    <property type="match status" value="1"/>
</dbReference>
<dbReference type="SUPFAM" id="SSF55469">
    <property type="entry name" value="FMN-dependent nitroreductase-like"/>
    <property type="match status" value="2"/>
</dbReference>
<feature type="region of interest" description="Disordered" evidence="1">
    <location>
        <begin position="189"/>
        <end position="223"/>
    </location>
</feature>
<reference evidence="4" key="1">
    <citation type="journal article" date="2019" name="Int. J. Syst. Evol. Microbiol.">
        <title>The Global Catalogue of Microorganisms (GCM) 10K type strain sequencing project: providing services to taxonomists for standard genome sequencing and annotation.</title>
        <authorList>
            <consortium name="The Broad Institute Genomics Platform"/>
            <consortium name="The Broad Institute Genome Sequencing Center for Infectious Disease"/>
            <person name="Wu L."/>
            <person name="Ma J."/>
        </authorList>
    </citation>
    <scope>NUCLEOTIDE SEQUENCE [LARGE SCALE GENOMIC DNA]</scope>
    <source>
        <strain evidence="4">JCM 14969</strain>
    </source>
</reference>
<keyword evidence="4" id="KW-1185">Reference proteome</keyword>
<name>A0ABP4QMC5_9ACTN</name>
<dbReference type="Pfam" id="PF00881">
    <property type="entry name" value="Nitroreductase"/>
    <property type="match status" value="1"/>
</dbReference>
<dbReference type="PANTHER" id="PTHR23026">
    <property type="entry name" value="NADPH NITROREDUCTASE"/>
    <property type="match status" value="1"/>
</dbReference>
<dbReference type="EMBL" id="BAAAOS010000064">
    <property type="protein sequence ID" value="GAA1615579.1"/>
    <property type="molecule type" value="Genomic_DNA"/>
</dbReference>
<evidence type="ECO:0000256" key="1">
    <source>
        <dbReference type="SAM" id="MobiDB-lite"/>
    </source>
</evidence>
<organism evidence="3 4">
    <name type="scientific">Kribbella sancticallisti</name>
    <dbReference type="NCBI Taxonomy" id="460087"/>
    <lineage>
        <taxon>Bacteria</taxon>
        <taxon>Bacillati</taxon>
        <taxon>Actinomycetota</taxon>
        <taxon>Actinomycetes</taxon>
        <taxon>Propionibacteriales</taxon>
        <taxon>Kribbellaceae</taxon>
        <taxon>Kribbella</taxon>
    </lineage>
</organism>
<dbReference type="CDD" id="cd02062">
    <property type="entry name" value="Nitro_FMN_reductase"/>
    <property type="match status" value="1"/>
</dbReference>
<dbReference type="RefSeq" id="WP_344222186.1">
    <property type="nucleotide sequence ID" value="NZ_BAAAOS010000064.1"/>
</dbReference>
<proteinExistence type="predicted"/>
<dbReference type="InterPro" id="IPR000415">
    <property type="entry name" value="Nitroreductase-like"/>
</dbReference>
<feature type="domain" description="Nitroreductase" evidence="2">
    <location>
        <begin position="220"/>
        <end position="303"/>
    </location>
</feature>
<evidence type="ECO:0000313" key="3">
    <source>
        <dbReference type="EMBL" id="GAA1615579.1"/>
    </source>
</evidence>